<dbReference type="InterPro" id="IPR044730">
    <property type="entry name" value="RNase_H-like_dom_plant"/>
</dbReference>
<protein>
    <recommendedName>
        <fullName evidence="5">Reverse transcriptase zinc-binding domain-containing protein</fullName>
    </recommendedName>
</protein>
<dbReference type="InterPro" id="IPR026960">
    <property type="entry name" value="RVT-Znf"/>
</dbReference>
<dbReference type="OrthoDB" id="1717299at2759"/>
<evidence type="ECO:0000313" key="3">
    <source>
        <dbReference type="EMBL" id="TXG67924.1"/>
    </source>
</evidence>
<dbReference type="PANTHER" id="PTHR47074">
    <property type="entry name" value="BNAC02G40300D PROTEIN"/>
    <property type="match status" value="1"/>
</dbReference>
<dbReference type="Proteomes" id="UP000323000">
    <property type="component" value="Chromosome 3"/>
</dbReference>
<dbReference type="GO" id="GO:0003676">
    <property type="term" value="F:nucleic acid binding"/>
    <property type="evidence" value="ECO:0007669"/>
    <property type="project" value="InterPro"/>
</dbReference>
<sequence>MGSPLVNAQPKSVCLSNEGIGPTKVCEMSSNQKVKSGPFGAKWKKAARLGQVGSDSPFVGVTSGKKHSSFAEDVFIGVEAILSLPLSRFQTGDSLLWHFDKSGNYSVRSGYKLKKLIQSSVETFGSFDVDWWKSIWCLKIPLKVSVFVWKACRNWLPTLFNLERRGVHTRGLCPYCSKRPETTVHTLWGCDWIRKSRSNCSFLVGLKWNDIMNFHDLFIYAGHVLYSKELECLCVVWWRIWFWRNQKIHTSSNFRVEHIFAWASNFLDKFRGASVSRPPISHSSSVSPDSVVKWAPPPTGSFKINSDAAVRVDSQLIGVGIVVKDSCGRVCASSVNRINACSSPSVVEAIAIRNGIRLAGDTDLLPAVLESDAKWVVDLINSNDDICADIGSIISEIVALSNCL</sequence>
<dbReference type="InterPro" id="IPR052929">
    <property type="entry name" value="RNase_H-like_EbsB-rel"/>
</dbReference>
<accession>A0A5C7IG10</accession>
<proteinExistence type="predicted"/>
<dbReference type="AlphaFoldDB" id="A0A5C7IG10"/>
<dbReference type="GO" id="GO:0004523">
    <property type="term" value="F:RNA-DNA hybrid ribonuclease activity"/>
    <property type="evidence" value="ECO:0007669"/>
    <property type="project" value="InterPro"/>
</dbReference>
<dbReference type="CDD" id="cd06222">
    <property type="entry name" value="RNase_H_like"/>
    <property type="match status" value="1"/>
</dbReference>
<evidence type="ECO:0000313" key="4">
    <source>
        <dbReference type="Proteomes" id="UP000323000"/>
    </source>
</evidence>
<feature type="domain" description="Reverse transcriptase zinc-binding" evidence="2">
    <location>
        <begin position="105"/>
        <end position="194"/>
    </location>
</feature>
<dbReference type="Pfam" id="PF13456">
    <property type="entry name" value="RVT_3"/>
    <property type="match status" value="1"/>
</dbReference>
<evidence type="ECO:0008006" key="5">
    <source>
        <dbReference type="Google" id="ProtNLM"/>
    </source>
</evidence>
<dbReference type="EMBL" id="VAHF01000003">
    <property type="protein sequence ID" value="TXG67924.1"/>
    <property type="molecule type" value="Genomic_DNA"/>
</dbReference>
<evidence type="ECO:0000259" key="2">
    <source>
        <dbReference type="Pfam" id="PF13966"/>
    </source>
</evidence>
<reference evidence="4" key="1">
    <citation type="journal article" date="2019" name="Gigascience">
        <title>De novo genome assembly of the endangered Acer yangbiense, a plant species with extremely small populations endemic to Yunnan Province, China.</title>
        <authorList>
            <person name="Yang J."/>
            <person name="Wariss H.M."/>
            <person name="Tao L."/>
            <person name="Zhang R."/>
            <person name="Yun Q."/>
            <person name="Hollingsworth P."/>
            <person name="Dao Z."/>
            <person name="Luo G."/>
            <person name="Guo H."/>
            <person name="Ma Y."/>
            <person name="Sun W."/>
        </authorList>
    </citation>
    <scope>NUCLEOTIDE SEQUENCE [LARGE SCALE GENOMIC DNA]</scope>
    <source>
        <strain evidence="4">cv. Malutang</strain>
    </source>
</reference>
<dbReference type="PANTHER" id="PTHR47074:SF79">
    <property type="entry name" value="PUTATIVE-RELATED"/>
    <property type="match status" value="1"/>
</dbReference>
<keyword evidence="4" id="KW-1185">Reference proteome</keyword>
<dbReference type="Pfam" id="PF13966">
    <property type="entry name" value="zf-RVT"/>
    <property type="match status" value="1"/>
</dbReference>
<gene>
    <name evidence="3" type="ORF">EZV62_009199</name>
</gene>
<feature type="domain" description="RNase H type-1" evidence="1">
    <location>
        <begin position="305"/>
        <end position="403"/>
    </location>
</feature>
<organism evidence="3 4">
    <name type="scientific">Acer yangbiense</name>
    <dbReference type="NCBI Taxonomy" id="1000413"/>
    <lineage>
        <taxon>Eukaryota</taxon>
        <taxon>Viridiplantae</taxon>
        <taxon>Streptophyta</taxon>
        <taxon>Embryophyta</taxon>
        <taxon>Tracheophyta</taxon>
        <taxon>Spermatophyta</taxon>
        <taxon>Magnoliopsida</taxon>
        <taxon>eudicotyledons</taxon>
        <taxon>Gunneridae</taxon>
        <taxon>Pentapetalae</taxon>
        <taxon>rosids</taxon>
        <taxon>malvids</taxon>
        <taxon>Sapindales</taxon>
        <taxon>Sapindaceae</taxon>
        <taxon>Hippocastanoideae</taxon>
        <taxon>Acereae</taxon>
        <taxon>Acer</taxon>
    </lineage>
</organism>
<dbReference type="InterPro" id="IPR002156">
    <property type="entry name" value="RNaseH_domain"/>
</dbReference>
<comment type="caution">
    <text evidence="3">The sequence shown here is derived from an EMBL/GenBank/DDBJ whole genome shotgun (WGS) entry which is preliminary data.</text>
</comment>
<evidence type="ECO:0000259" key="1">
    <source>
        <dbReference type="Pfam" id="PF13456"/>
    </source>
</evidence>
<name>A0A5C7IG10_9ROSI</name>